<evidence type="ECO:0000256" key="2">
    <source>
        <dbReference type="ARBA" id="ARBA00008774"/>
    </source>
</evidence>
<feature type="chain" id="PRO_5043350468" description="HMG box domain-containing protein" evidence="7">
    <location>
        <begin position="26"/>
        <end position="179"/>
    </location>
</feature>
<evidence type="ECO:0000256" key="4">
    <source>
        <dbReference type="ARBA" id="ARBA00023242"/>
    </source>
</evidence>
<organism evidence="9 10">
    <name type="scientific">Erythroxylum novogranatense</name>
    <dbReference type="NCBI Taxonomy" id="1862640"/>
    <lineage>
        <taxon>Eukaryota</taxon>
        <taxon>Viridiplantae</taxon>
        <taxon>Streptophyta</taxon>
        <taxon>Embryophyta</taxon>
        <taxon>Tracheophyta</taxon>
        <taxon>Spermatophyta</taxon>
        <taxon>Magnoliopsida</taxon>
        <taxon>eudicotyledons</taxon>
        <taxon>Gunneridae</taxon>
        <taxon>Pentapetalae</taxon>
        <taxon>rosids</taxon>
        <taxon>fabids</taxon>
        <taxon>Malpighiales</taxon>
        <taxon>Erythroxylaceae</taxon>
        <taxon>Erythroxylum</taxon>
    </lineage>
</organism>
<dbReference type="InterPro" id="IPR031061">
    <property type="entry name" value="HMGB_plant"/>
</dbReference>
<dbReference type="GO" id="GO:0000785">
    <property type="term" value="C:chromatin"/>
    <property type="evidence" value="ECO:0007669"/>
    <property type="project" value="UniProtKB-ARBA"/>
</dbReference>
<keyword evidence="7" id="KW-0732">Signal</keyword>
<evidence type="ECO:0000256" key="3">
    <source>
        <dbReference type="ARBA" id="ARBA00023125"/>
    </source>
</evidence>
<dbReference type="GO" id="GO:0006325">
    <property type="term" value="P:chromatin organization"/>
    <property type="evidence" value="ECO:0007669"/>
    <property type="project" value="UniProtKB-ARBA"/>
</dbReference>
<accession>A0AAV8TVV3</accession>
<keyword evidence="10" id="KW-1185">Reference proteome</keyword>
<dbReference type="InterPro" id="IPR036910">
    <property type="entry name" value="HMG_box_dom_sf"/>
</dbReference>
<dbReference type="Gene3D" id="1.10.30.10">
    <property type="entry name" value="High mobility group box domain"/>
    <property type="match status" value="1"/>
</dbReference>
<keyword evidence="4 5" id="KW-0539">Nucleus</keyword>
<dbReference type="Proteomes" id="UP001159364">
    <property type="component" value="Linkage Group LG03"/>
</dbReference>
<evidence type="ECO:0000256" key="1">
    <source>
        <dbReference type="ARBA" id="ARBA00004123"/>
    </source>
</evidence>
<dbReference type="SUPFAM" id="SSF47095">
    <property type="entry name" value="HMG-box"/>
    <property type="match status" value="1"/>
</dbReference>
<proteinExistence type="inferred from homology"/>
<comment type="similarity">
    <text evidence="2">Belongs to the HMGB family.</text>
</comment>
<gene>
    <name evidence="9" type="ORF">K2173_023410</name>
</gene>
<dbReference type="GO" id="GO:0003682">
    <property type="term" value="F:chromatin binding"/>
    <property type="evidence" value="ECO:0007669"/>
    <property type="project" value="UniProtKB-ARBA"/>
</dbReference>
<dbReference type="CDD" id="cd22005">
    <property type="entry name" value="HMG-box_AtHMGB1-like"/>
    <property type="match status" value="1"/>
</dbReference>
<reference evidence="9 10" key="1">
    <citation type="submission" date="2021-09" db="EMBL/GenBank/DDBJ databases">
        <title>Genomic insights and catalytic innovation underlie evolution of tropane alkaloids biosynthesis.</title>
        <authorList>
            <person name="Wang Y.-J."/>
            <person name="Tian T."/>
            <person name="Huang J.-P."/>
            <person name="Huang S.-X."/>
        </authorList>
    </citation>
    <scope>NUCLEOTIDE SEQUENCE [LARGE SCALE GENOMIC DNA]</scope>
    <source>
        <strain evidence="9">KIB-2018</strain>
        <tissue evidence="9">Leaf</tissue>
    </source>
</reference>
<evidence type="ECO:0000313" key="10">
    <source>
        <dbReference type="Proteomes" id="UP001159364"/>
    </source>
</evidence>
<evidence type="ECO:0000256" key="6">
    <source>
        <dbReference type="SAM" id="MobiDB-lite"/>
    </source>
</evidence>
<evidence type="ECO:0000256" key="7">
    <source>
        <dbReference type="SAM" id="SignalP"/>
    </source>
</evidence>
<feature type="compositionally biased region" description="Basic residues" evidence="6">
    <location>
        <begin position="53"/>
        <end position="65"/>
    </location>
</feature>
<feature type="compositionally biased region" description="Basic and acidic residues" evidence="6">
    <location>
        <begin position="108"/>
        <end position="119"/>
    </location>
</feature>
<comment type="caution">
    <text evidence="9">The sequence shown here is derived from an EMBL/GenBank/DDBJ whole genome shotgun (WGS) entry which is preliminary data.</text>
</comment>
<feature type="region of interest" description="Disordered" evidence="6">
    <location>
        <begin position="37"/>
        <end position="78"/>
    </location>
</feature>
<keyword evidence="3 5" id="KW-0238">DNA-binding</keyword>
<evidence type="ECO:0000313" key="9">
    <source>
        <dbReference type="EMBL" id="KAJ8771085.1"/>
    </source>
</evidence>
<dbReference type="SMART" id="SM00398">
    <property type="entry name" value="HMG"/>
    <property type="match status" value="1"/>
</dbReference>
<evidence type="ECO:0000259" key="8">
    <source>
        <dbReference type="PROSITE" id="PS50118"/>
    </source>
</evidence>
<dbReference type="PANTHER" id="PTHR46261">
    <property type="entry name" value="HIGH MOBILITY GROUP B PROTEIN 4-RELATED"/>
    <property type="match status" value="1"/>
</dbReference>
<protein>
    <recommendedName>
        <fullName evidence="8">HMG box domain-containing protein</fullName>
    </recommendedName>
</protein>
<dbReference type="InterPro" id="IPR009071">
    <property type="entry name" value="HMG_box_dom"/>
</dbReference>
<feature type="domain" description="HMG box" evidence="8">
    <location>
        <begin position="73"/>
        <end position="142"/>
    </location>
</feature>
<dbReference type="PROSITE" id="PS50118">
    <property type="entry name" value="HMG_BOX_2"/>
    <property type="match status" value="1"/>
</dbReference>
<dbReference type="GO" id="GO:0030527">
    <property type="term" value="F:structural constituent of chromatin"/>
    <property type="evidence" value="ECO:0007669"/>
    <property type="project" value="UniProtKB-ARBA"/>
</dbReference>
<dbReference type="AlphaFoldDB" id="A0AAV8TVV3"/>
<feature type="region of interest" description="Disordered" evidence="6">
    <location>
        <begin position="142"/>
        <end position="179"/>
    </location>
</feature>
<feature type="DNA-binding region" description="HMG box" evidence="5">
    <location>
        <begin position="73"/>
        <end position="142"/>
    </location>
</feature>
<name>A0AAV8TVV3_9ROSI</name>
<dbReference type="PANTHER" id="PTHR46261:SF18">
    <property type="entry name" value="DNA-BINDING PROTEIN MNB1B"/>
    <property type="match status" value="1"/>
</dbReference>
<feature type="signal peptide" evidence="7">
    <location>
        <begin position="1"/>
        <end position="25"/>
    </location>
</feature>
<dbReference type="EMBL" id="JAIWQS010000003">
    <property type="protein sequence ID" value="KAJ8771085.1"/>
    <property type="molecule type" value="Genomic_DNA"/>
</dbReference>
<feature type="compositionally biased region" description="Basic and acidic residues" evidence="6">
    <location>
        <begin position="42"/>
        <end position="52"/>
    </location>
</feature>
<evidence type="ECO:0000256" key="5">
    <source>
        <dbReference type="PROSITE-ProRule" id="PRU00267"/>
    </source>
</evidence>
<comment type="subcellular location">
    <subcellularLocation>
        <location evidence="1">Nucleus</location>
    </subcellularLocation>
</comment>
<dbReference type="Pfam" id="PF00505">
    <property type="entry name" value="HMG_box"/>
    <property type="match status" value="1"/>
</dbReference>
<feature type="compositionally biased region" description="Acidic residues" evidence="6">
    <location>
        <begin position="162"/>
        <end position="179"/>
    </location>
</feature>
<dbReference type="GO" id="GO:0003677">
    <property type="term" value="F:DNA binding"/>
    <property type="evidence" value="ECO:0007669"/>
    <property type="project" value="UniProtKB-UniRule"/>
</dbReference>
<sequence>MATMSIAMMLLFIFFPCLDNLPTTGLPHVKGEFKAAMKGGKAKADTSKTDARLKKKGAGTRKATKKVKDPNKPKRPPSAFFVFMEEFRQQYKEKHPTNKSVAAVGKAGGDKWKSMSDAEKAPFVAKAEKRKAEYTKDIAAYNKRLAGGGNDDESDKSKSEVNDEENEDEESGEDEEGDD</sequence>
<dbReference type="GO" id="GO:0005634">
    <property type="term" value="C:nucleus"/>
    <property type="evidence" value="ECO:0007669"/>
    <property type="project" value="UniProtKB-SubCell"/>
</dbReference>
<feature type="region of interest" description="Disordered" evidence="6">
    <location>
        <begin position="92"/>
        <end position="119"/>
    </location>
</feature>